<name>A0A8H7I4B7_9AGAM</name>
<reference evidence="2" key="1">
    <citation type="submission" date="2020-09" db="EMBL/GenBank/DDBJ databases">
        <title>Comparative genome analyses of four rice-infecting Rhizoctonia solani isolates reveal extensive enrichment of homogalacturonan modification genes.</title>
        <authorList>
            <person name="Lee D.-Y."/>
            <person name="Jeon J."/>
            <person name="Kim K.-T."/>
            <person name="Cheong K."/>
            <person name="Song H."/>
            <person name="Choi G."/>
            <person name="Ko J."/>
            <person name="Opiyo S.O."/>
            <person name="Zuo S."/>
            <person name="Madhav S."/>
            <person name="Lee Y.-H."/>
            <person name="Wang G.-L."/>
        </authorList>
    </citation>
    <scope>NUCLEOTIDE SEQUENCE</scope>
    <source>
        <strain evidence="2">AG1-IA B2</strain>
    </source>
</reference>
<organism evidence="2 3">
    <name type="scientific">Rhizoctonia solani</name>
    <dbReference type="NCBI Taxonomy" id="456999"/>
    <lineage>
        <taxon>Eukaryota</taxon>
        <taxon>Fungi</taxon>
        <taxon>Dikarya</taxon>
        <taxon>Basidiomycota</taxon>
        <taxon>Agaricomycotina</taxon>
        <taxon>Agaricomycetes</taxon>
        <taxon>Cantharellales</taxon>
        <taxon>Ceratobasidiaceae</taxon>
        <taxon>Rhizoctonia</taxon>
    </lineage>
</organism>
<dbReference type="InterPro" id="IPR021858">
    <property type="entry name" value="Fun_TF"/>
</dbReference>
<protein>
    <recommendedName>
        <fullName evidence="4">Transcription factor domain-containing protein</fullName>
    </recommendedName>
</protein>
<gene>
    <name evidence="2" type="ORF">RHS01_10024</name>
</gene>
<evidence type="ECO:0000256" key="1">
    <source>
        <dbReference type="SAM" id="MobiDB-lite"/>
    </source>
</evidence>
<comment type="caution">
    <text evidence="2">The sequence shown here is derived from an EMBL/GenBank/DDBJ whole genome shotgun (WGS) entry which is preliminary data.</text>
</comment>
<dbReference type="AlphaFoldDB" id="A0A8H7I4B7"/>
<proteinExistence type="predicted"/>
<dbReference type="EMBL" id="JACYCF010000027">
    <property type="protein sequence ID" value="KAF8749498.1"/>
    <property type="molecule type" value="Genomic_DNA"/>
</dbReference>
<feature type="compositionally biased region" description="Basic and acidic residues" evidence="1">
    <location>
        <begin position="13"/>
        <end position="27"/>
    </location>
</feature>
<evidence type="ECO:0000313" key="3">
    <source>
        <dbReference type="Proteomes" id="UP000614334"/>
    </source>
</evidence>
<dbReference type="Pfam" id="PF11951">
    <property type="entry name" value="Fungal_trans_2"/>
    <property type="match status" value="1"/>
</dbReference>
<evidence type="ECO:0000313" key="2">
    <source>
        <dbReference type="EMBL" id="KAF8749498.1"/>
    </source>
</evidence>
<accession>A0A8H7I4B7</accession>
<feature type="region of interest" description="Disordered" evidence="1">
    <location>
        <begin position="1"/>
        <end position="27"/>
    </location>
</feature>
<dbReference type="Proteomes" id="UP000614334">
    <property type="component" value="Unassembled WGS sequence"/>
</dbReference>
<sequence>MVSEIPEPCSTEQVKEHHHAVDTDRDRDIGTSILEAGLRYRETGQLPTTGCNPTKDSLGYFNRLWPQDQSQSIMHSFSSRSQPTYRQRPFDADFDAIFVQNSLFEEVKCAYQSIPPSLDAPEIRGDHFGCVARVYIFQTVGVWFLTPGPVRDFPTSKTMRRALSAAYLGAMILQNLNQGLQDTDITSKKYIGWIDEFEEKLAASLRINPPLSHIGDCLVAYIEVNTLLDLKLISVNNTLCQLSLLKLAIATVLQSTDAGLMVEQPNGNLAVSFFHTLSSTRQEIGRFVLCDVLIPFLFGLPPLVEYGYDAKCICDRFEWFHGIPIVFFQVISQVNSWRAGSRASSDDWQDLEQRIVSQEQPNAMSEAPRPSTLDGASVERATVKELWKHVALIYIYMGMCGASSHDSRVQASVDHIFHHAETLGTSRIGIHMLPHCIAVGPVGVAARLETHRVAIYRKLMSFTDARPWFSCGPQFSQFCTTCGMVLVMEEEL</sequence>
<evidence type="ECO:0008006" key="4">
    <source>
        <dbReference type="Google" id="ProtNLM"/>
    </source>
</evidence>